<keyword evidence="2" id="KW-1185">Reference proteome</keyword>
<organism evidence="1 2">
    <name type="scientific">Chryseolinea serpens</name>
    <dbReference type="NCBI Taxonomy" id="947013"/>
    <lineage>
        <taxon>Bacteria</taxon>
        <taxon>Pseudomonadati</taxon>
        <taxon>Bacteroidota</taxon>
        <taxon>Cytophagia</taxon>
        <taxon>Cytophagales</taxon>
        <taxon>Fulvivirgaceae</taxon>
        <taxon>Chryseolinea</taxon>
    </lineage>
</organism>
<dbReference type="AlphaFoldDB" id="A0A1M5VR49"/>
<name>A0A1M5VR49_9BACT</name>
<reference evidence="1 2" key="1">
    <citation type="submission" date="2016-11" db="EMBL/GenBank/DDBJ databases">
        <authorList>
            <person name="Jaros S."/>
            <person name="Januszkiewicz K."/>
            <person name="Wedrychowicz H."/>
        </authorList>
    </citation>
    <scope>NUCLEOTIDE SEQUENCE [LARGE SCALE GENOMIC DNA]</scope>
    <source>
        <strain evidence="1 2">DSM 24574</strain>
    </source>
</reference>
<accession>A0A1M5VR49</accession>
<protein>
    <submittedName>
        <fullName evidence="1">Uncharacterized protein</fullName>
    </submittedName>
</protein>
<evidence type="ECO:0000313" key="1">
    <source>
        <dbReference type="EMBL" id="SHH77454.1"/>
    </source>
</evidence>
<dbReference type="EMBL" id="FQWQ01000004">
    <property type="protein sequence ID" value="SHH77454.1"/>
    <property type="molecule type" value="Genomic_DNA"/>
</dbReference>
<sequence>MKKIADSAGGIVPAAKYKMDFAWVSLARLATRHSAWGTYSLKDFVEALACFELLSWRFCEEKDWGIFYTTM</sequence>
<evidence type="ECO:0000313" key="2">
    <source>
        <dbReference type="Proteomes" id="UP000184212"/>
    </source>
</evidence>
<dbReference type="Proteomes" id="UP000184212">
    <property type="component" value="Unassembled WGS sequence"/>
</dbReference>
<proteinExistence type="predicted"/>
<gene>
    <name evidence="1" type="ORF">SAMN04488109_5308</name>
</gene>
<dbReference type="RefSeq" id="WP_073140651.1">
    <property type="nucleotide sequence ID" value="NZ_FQWQ01000004.1"/>
</dbReference>